<dbReference type="Proteomes" id="UP000195913">
    <property type="component" value="Unassembled WGS sequence"/>
</dbReference>
<dbReference type="SUPFAM" id="SSF55874">
    <property type="entry name" value="ATPase domain of HSP90 chaperone/DNA topoisomerase II/histidine kinase"/>
    <property type="match status" value="1"/>
</dbReference>
<dbReference type="GO" id="GO:0016020">
    <property type="term" value="C:membrane"/>
    <property type="evidence" value="ECO:0007669"/>
    <property type="project" value="InterPro"/>
</dbReference>
<evidence type="ECO:0000256" key="9">
    <source>
        <dbReference type="SAM" id="Phobius"/>
    </source>
</evidence>
<proteinExistence type="predicted"/>
<keyword evidence="8" id="KW-0902">Two-component regulatory system</keyword>
<dbReference type="GO" id="GO:0046983">
    <property type="term" value="F:protein dimerization activity"/>
    <property type="evidence" value="ECO:0007669"/>
    <property type="project" value="InterPro"/>
</dbReference>
<keyword evidence="7" id="KW-0067">ATP-binding</keyword>
<accession>A0A1R4FKA1</accession>
<name>A0A1R4FKA1_9MICC</name>
<comment type="catalytic activity">
    <reaction evidence="1">
        <text>ATP + protein L-histidine = ADP + protein N-phospho-L-histidine.</text>
        <dbReference type="EC" id="2.7.13.3"/>
    </reaction>
</comment>
<dbReference type="EC" id="2.7.13.3" evidence="2"/>
<evidence type="ECO:0000313" key="12">
    <source>
        <dbReference type="Proteomes" id="UP000195913"/>
    </source>
</evidence>
<evidence type="ECO:0000256" key="7">
    <source>
        <dbReference type="ARBA" id="ARBA00022840"/>
    </source>
</evidence>
<dbReference type="Gene3D" id="3.30.565.10">
    <property type="entry name" value="Histidine kinase-like ATPase, C-terminal domain"/>
    <property type="match status" value="1"/>
</dbReference>
<dbReference type="PANTHER" id="PTHR24421:SF10">
    <property type="entry name" value="NITRATE_NITRITE SENSOR PROTEIN NARQ"/>
    <property type="match status" value="1"/>
</dbReference>
<dbReference type="InterPro" id="IPR036890">
    <property type="entry name" value="HATPase_C_sf"/>
</dbReference>
<evidence type="ECO:0000313" key="11">
    <source>
        <dbReference type="EMBL" id="SJM56365.1"/>
    </source>
</evidence>
<feature type="transmembrane region" description="Helical" evidence="9">
    <location>
        <begin position="98"/>
        <end position="114"/>
    </location>
</feature>
<evidence type="ECO:0000256" key="5">
    <source>
        <dbReference type="ARBA" id="ARBA00022741"/>
    </source>
</evidence>
<evidence type="ECO:0000256" key="8">
    <source>
        <dbReference type="ARBA" id="ARBA00023012"/>
    </source>
</evidence>
<evidence type="ECO:0000256" key="1">
    <source>
        <dbReference type="ARBA" id="ARBA00000085"/>
    </source>
</evidence>
<keyword evidence="4" id="KW-0808">Transferase</keyword>
<protein>
    <recommendedName>
        <fullName evidence="2">histidine kinase</fullName>
        <ecNumber evidence="2">2.7.13.3</ecNumber>
    </recommendedName>
</protein>
<feature type="transmembrane region" description="Helical" evidence="9">
    <location>
        <begin position="72"/>
        <end position="92"/>
    </location>
</feature>
<reference evidence="11 12" key="1">
    <citation type="submission" date="2017-02" db="EMBL/GenBank/DDBJ databases">
        <authorList>
            <person name="Peterson S.W."/>
        </authorList>
    </citation>
    <scope>NUCLEOTIDE SEQUENCE [LARGE SCALE GENOMIC DNA]</scope>
    <source>
        <strain evidence="11 12">B Ar 00.02</strain>
    </source>
</reference>
<keyword evidence="9" id="KW-0472">Membrane</keyword>
<feature type="transmembrane region" description="Helical" evidence="9">
    <location>
        <begin position="145"/>
        <end position="163"/>
    </location>
</feature>
<keyword evidence="12" id="KW-1185">Reference proteome</keyword>
<keyword evidence="9" id="KW-1133">Transmembrane helix</keyword>
<dbReference type="EMBL" id="FUHW01000020">
    <property type="protein sequence ID" value="SJM56365.1"/>
    <property type="molecule type" value="Genomic_DNA"/>
</dbReference>
<dbReference type="Pfam" id="PF07730">
    <property type="entry name" value="HisKA_3"/>
    <property type="match status" value="1"/>
</dbReference>
<dbReference type="InterPro" id="IPR011712">
    <property type="entry name" value="Sig_transdc_His_kin_sub3_dim/P"/>
</dbReference>
<dbReference type="GO" id="GO:0000155">
    <property type="term" value="F:phosphorelay sensor kinase activity"/>
    <property type="evidence" value="ECO:0007669"/>
    <property type="project" value="InterPro"/>
</dbReference>
<organism evidence="11 12">
    <name type="scientific">Arthrobacter rhombi</name>
    <dbReference type="NCBI Taxonomy" id="71253"/>
    <lineage>
        <taxon>Bacteria</taxon>
        <taxon>Bacillati</taxon>
        <taxon>Actinomycetota</taxon>
        <taxon>Actinomycetes</taxon>
        <taxon>Micrococcales</taxon>
        <taxon>Micrococcaceae</taxon>
        <taxon>Arthrobacter</taxon>
    </lineage>
</organism>
<dbReference type="InterPro" id="IPR050482">
    <property type="entry name" value="Sensor_HK_TwoCompSys"/>
</dbReference>
<evidence type="ECO:0000256" key="3">
    <source>
        <dbReference type="ARBA" id="ARBA00022553"/>
    </source>
</evidence>
<dbReference type="CDD" id="cd16917">
    <property type="entry name" value="HATPase_UhpB-NarQ-NarX-like"/>
    <property type="match status" value="1"/>
</dbReference>
<keyword evidence="6 11" id="KW-0418">Kinase</keyword>
<evidence type="ECO:0000256" key="6">
    <source>
        <dbReference type="ARBA" id="ARBA00022777"/>
    </source>
</evidence>
<feature type="transmembrane region" description="Helical" evidence="9">
    <location>
        <begin position="121"/>
        <end position="139"/>
    </location>
</feature>
<gene>
    <name evidence="11" type="ORF">FM101_04410</name>
</gene>
<dbReference type="PANTHER" id="PTHR24421">
    <property type="entry name" value="NITRATE/NITRITE SENSOR PROTEIN NARX-RELATED"/>
    <property type="match status" value="1"/>
</dbReference>
<keyword evidence="3" id="KW-0597">Phosphoprotein</keyword>
<dbReference type="AlphaFoldDB" id="A0A1R4FKA1"/>
<keyword evidence="9" id="KW-0812">Transmembrane</keyword>
<feature type="domain" description="Signal transduction histidine kinase subgroup 3 dimerisation and phosphoacceptor" evidence="10">
    <location>
        <begin position="182"/>
        <end position="247"/>
    </location>
</feature>
<dbReference type="Gene3D" id="1.20.5.1930">
    <property type="match status" value="1"/>
</dbReference>
<evidence type="ECO:0000259" key="10">
    <source>
        <dbReference type="Pfam" id="PF07730"/>
    </source>
</evidence>
<feature type="transmembrane region" description="Helical" evidence="9">
    <location>
        <begin position="51"/>
        <end position="67"/>
    </location>
</feature>
<sequence length="384" mass="39520">MLMNMWSVARSLWVEPPARGASAGIRWYDGVLAAAVAVAAGLEAIVGPGPVWLIMLMGLAVTVAVLIRRAHCLAAVVLAFGMFVLVDLGTVVSGADPVALSSGVAVLVVVYALFRWAAGREVLLGAGVIMIELLLSILTDFSGPADAIGGAAVLVSAAAVGAARRYRVLVRGQLIEQTRLQEREQLARDLHDTVAHHVSAMAIQAQAGLVLARSASASGALEALEIIEREAATTLQEMRAMVGSLRGTGDRSPAASGGQLADLQNLACRGPGLPRVEVQLRGDLTDLPAGVQAGLYRVAQEAVTNAKRHARRATLIDVTVVACSAEVRLGVVDDGAATTGGVPGYGVIGMAERVQLLGGTFHAGPGAEHGWLVTAVLPRPGAAS</sequence>
<dbReference type="GO" id="GO:0005524">
    <property type="term" value="F:ATP binding"/>
    <property type="evidence" value="ECO:0007669"/>
    <property type="project" value="UniProtKB-KW"/>
</dbReference>
<evidence type="ECO:0000256" key="4">
    <source>
        <dbReference type="ARBA" id="ARBA00022679"/>
    </source>
</evidence>
<keyword evidence="5" id="KW-0547">Nucleotide-binding</keyword>
<evidence type="ECO:0000256" key="2">
    <source>
        <dbReference type="ARBA" id="ARBA00012438"/>
    </source>
</evidence>